<dbReference type="GO" id="GO:0016757">
    <property type="term" value="F:glycosyltransferase activity"/>
    <property type="evidence" value="ECO:0007669"/>
    <property type="project" value="UniProtKB-KW"/>
</dbReference>
<dbReference type="HOGENOM" id="CLU_033620_0_0_11"/>
<dbReference type="AlphaFoldDB" id="Q47PE5"/>
<dbReference type="STRING" id="269800.Tfu_1639"/>
<evidence type="ECO:0000256" key="4">
    <source>
        <dbReference type="ARBA" id="ARBA00022679"/>
    </source>
</evidence>
<dbReference type="CDD" id="cd00761">
    <property type="entry name" value="Glyco_tranf_GTA_type"/>
    <property type="match status" value="1"/>
</dbReference>
<dbReference type="PANTHER" id="PTHR43179:SF12">
    <property type="entry name" value="GALACTOFURANOSYLTRANSFERASE GLFT2"/>
    <property type="match status" value="1"/>
</dbReference>
<gene>
    <name evidence="7" type="ordered locus">Tfu_1639</name>
</gene>
<evidence type="ECO:0000256" key="1">
    <source>
        <dbReference type="ARBA" id="ARBA00004776"/>
    </source>
</evidence>
<reference evidence="7" key="1">
    <citation type="submission" date="2005-07" db="EMBL/GenBank/DDBJ databases">
        <title>Complete sequence of Thermobifida fusca YX.</title>
        <authorList>
            <consortium name="US DOE Joint Genome Institute"/>
            <person name="Copeland A."/>
            <person name="Lucas S."/>
            <person name="Lapidus A."/>
            <person name="Barry K."/>
            <person name="Detter J.C."/>
            <person name="Glavina T."/>
            <person name="Hammon N."/>
            <person name="Israni S."/>
            <person name="Pitluck S."/>
            <person name="Di Bartolo G."/>
            <person name="Chain P."/>
            <person name="Schmutz J."/>
            <person name="Larimer F."/>
            <person name="Land M."/>
            <person name="Lykidis A."/>
            <person name="Richardson P."/>
        </authorList>
    </citation>
    <scope>NUCLEOTIDE SEQUENCE</scope>
    <source>
        <strain evidence="7">YX</strain>
    </source>
</reference>
<dbReference type="KEGG" id="tfu:Tfu_1639"/>
<evidence type="ECO:0000259" key="6">
    <source>
        <dbReference type="Pfam" id="PF00535"/>
    </source>
</evidence>
<dbReference type="Pfam" id="PF00535">
    <property type="entry name" value="Glycos_transf_2"/>
    <property type="match status" value="1"/>
</dbReference>
<feature type="domain" description="Glycosyltransferase 2-like" evidence="6">
    <location>
        <begin position="47"/>
        <end position="162"/>
    </location>
</feature>
<feature type="region of interest" description="Disordered" evidence="5">
    <location>
        <begin position="89"/>
        <end position="116"/>
    </location>
</feature>
<evidence type="ECO:0000256" key="2">
    <source>
        <dbReference type="ARBA" id="ARBA00006739"/>
    </source>
</evidence>
<dbReference type="eggNOG" id="COG1216">
    <property type="taxonomic scope" value="Bacteria"/>
</dbReference>
<accession>Q47PE5</accession>
<proteinExistence type="inferred from homology"/>
<comment type="similarity">
    <text evidence="2">Belongs to the glycosyltransferase 2 family.</text>
</comment>
<dbReference type="SUPFAM" id="SSF53448">
    <property type="entry name" value="Nucleotide-diphospho-sugar transferases"/>
    <property type="match status" value="1"/>
</dbReference>
<dbReference type="Gene3D" id="3.90.550.10">
    <property type="entry name" value="Spore Coat Polysaccharide Biosynthesis Protein SpsA, Chain A"/>
    <property type="match status" value="1"/>
</dbReference>
<dbReference type="InterPro" id="IPR001173">
    <property type="entry name" value="Glyco_trans_2-like"/>
</dbReference>
<name>Q47PE5_THEFY</name>
<comment type="pathway">
    <text evidence="1">Cell wall biogenesis; cell wall polysaccharide biosynthesis.</text>
</comment>
<protein>
    <submittedName>
        <fullName evidence="7">Similar to glycosyltransferases</fullName>
    </submittedName>
</protein>
<keyword evidence="4 7" id="KW-0808">Transferase</keyword>
<evidence type="ECO:0000256" key="5">
    <source>
        <dbReference type="SAM" id="MobiDB-lite"/>
    </source>
</evidence>
<keyword evidence="3" id="KW-0328">Glycosyltransferase</keyword>
<dbReference type="InterPro" id="IPR029044">
    <property type="entry name" value="Nucleotide-diphossugar_trans"/>
</dbReference>
<dbReference type="CAZy" id="GT2">
    <property type="family name" value="Glycosyltransferase Family 2"/>
</dbReference>
<evidence type="ECO:0000256" key="3">
    <source>
        <dbReference type="ARBA" id="ARBA00022676"/>
    </source>
</evidence>
<sequence>MNLFSYTELSIEGVSPPEPTDPRVFRNDWSTLTPPTVGSWTPGPTVSIVIPARNNQRQLDRLLACLTHQTYPAHLMEVVVVDDHSTPRLRLPDRRPHRCRIEPAPPDGWGPGHARAHGSRISSGEVLCWLDPDLLVEATLIETLVRWQHTHSHAVSFADLRYALDHDPDPVDAADPVVARTLRRRFPDAPPHPRIARLLARTNDLRDADSLSYQAFVGACVTMSRALYESAGGVNPALTLGHDTELGYRLWQHGAIFIPDREARAWHVGSATATRTRVPGLRSDALSTLVPYARPAYRPRRRGEHRVPMVLAVVDAAQHPYELVRACVDRLLASTGVEVDVVLVADWDTEADWWVEARLIQAHYLAEPRVRFASHPPRTGFPAPYLLRVPVTCGVAPRTVAQLVDRAEWANAGVVELVHDTPQQLTLWRTRALARTAAEPDDLSTAVAAIHGRYRMQGRADTVDLSAIAVPHDWGIGARRPRPLTLLRHGWNRLAAVWHRSRDAVRRRPREH</sequence>
<organism evidence="7">
    <name type="scientific">Thermobifida fusca (strain YX)</name>
    <dbReference type="NCBI Taxonomy" id="269800"/>
    <lineage>
        <taxon>Bacteria</taxon>
        <taxon>Bacillati</taxon>
        <taxon>Actinomycetota</taxon>
        <taxon>Actinomycetes</taxon>
        <taxon>Streptosporangiales</taxon>
        <taxon>Nocardiopsidaceae</taxon>
        <taxon>Thermobifida</taxon>
    </lineage>
</organism>
<dbReference type="PANTHER" id="PTHR43179">
    <property type="entry name" value="RHAMNOSYLTRANSFERASE WBBL"/>
    <property type="match status" value="1"/>
</dbReference>
<evidence type="ECO:0000313" key="7">
    <source>
        <dbReference type="EMBL" id="AAZ55674.1"/>
    </source>
</evidence>
<dbReference type="EMBL" id="CP000088">
    <property type="protein sequence ID" value="AAZ55674.1"/>
    <property type="molecule type" value="Genomic_DNA"/>
</dbReference>